<sequence length="294" mass="33148">MLKLTTAFAVVVGDHYTRIVKLRILKQVMMISKKIWTGIAGCVLFAAIAAAQTSNAAQTPNDAQTPNSAQEPNTLTPQEKQDGWQLLFDGQDLKGWHSYLEKEAGRDWSVVNGAIQLKKTNQDPRADFADLVTDGEFTNFDLKLEWKARPCIDSGVMFFVHESPEYRDSYDTGVEMQIADLACTVPDSRVLKERSGDIFDMISDPVEWVNDAGEWNQFEIIADHGHLQLFQNGHEVIDTHLWDDNWNQLIAGTKFARMPGYSKYHAGHISLQGTEPKGDPGVKLWFRNIKIKPL</sequence>
<accession>A0A2N9LK68</accession>
<dbReference type="Pfam" id="PF06439">
    <property type="entry name" value="3keto-disac_hyd"/>
    <property type="match status" value="1"/>
</dbReference>
<gene>
    <name evidence="3" type="ORF">SBA5_400043</name>
</gene>
<reference evidence="4" key="1">
    <citation type="submission" date="2018-02" db="EMBL/GenBank/DDBJ databases">
        <authorList>
            <person name="Hausmann B."/>
        </authorList>
    </citation>
    <scope>NUCLEOTIDE SEQUENCE [LARGE SCALE GENOMIC DNA]</scope>
    <source>
        <strain evidence="4">Peat soil MAG SbA5</strain>
    </source>
</reference>
<feature type="compositionally biased region" description="Polar residues" evidence="1">
    <location>
        <begin position="58"/>
        <end position="76"/>
    </location>
</feature>
<dbReference type="EMBL" id="OKRB01000098">
    <property type="protein sequence ID" value="SPE23632.1"/>
    <property type="molecule type" value="Genomic_DNA"/>
</dbReference>
<feature type="domain" description="3-keto-alpha-glucoside-1,2-lyase/3-keto-2-hydroxy-glucal hydratase" evidence="2">
    <location>
        <begin position="83"/>
        <end position="292"/>
    </location>
</feature>
<dbReference type="Proteomes" id="UP000239735">
    <property type="component" value="Unassembled WGS sequence"/>
</dbReference>
<proteinExistence type="predicted"/>
<evidence type="ECO:0000256" key="1">
    <source>
        <dbReference type="SAM" id="MobiDB-lite"/>
    </source>
</evidence>
<feature type="region of interest" description="Disordered" evidence="1">
    <location>
        <begin position="57"/>
        <end position="76"/>
    </location>
</feature>
<evidence type="ECO:0000259" key="2">
    <source>
        <dbReference type="Pfam" id="PF06439"/>
    </source>
</evidence>
<dbReference type="GO" id="GO:0016787">
    <property type="term" value="F:hydrolase activity"/>
    <property type="evidence" value="ECO:0007669"/>
    <property type="project" value="InterPro"/>
</dbReference>
<dbReference type="InterPro" id="IPR010496">
    <property type="entry name" value="AL/BT2_dom"/>
</dbReference>
<evidence type="ECO:0000313" key="4">
    <source>
        <dbReference type="Proteomes" id="UP000239735"/>
    </source>
</evidence>
<evidence type="ECO:0000313" key="3">
    <source>
        <dbReference type="EMBL" id="SPE23632.1"/>
    </source>
</evidence>
<protein>
    <recommendedName>
        <fullName evidence="2">3-keto-alpha-glucoside-1,2-lyase/3-keto-2-hydroxy-glucal hydratase domain-containing protein</fullName>
    </recommendedName>
</protein>
<organism evidence="3 4">
    <name type="scientific">Candidatus Sulfuritelmatomonas gaucii</name>
    <dbReference type="NCBI Taxonomy" id="2043161"/>
    <lineage>
        <taxon>Bacteria</taxon>
        <taxon>Pseudomonadati</taxon>
        <taxon>Acidobacteriota</taxon>
        <taxon>Terriglobia</taxon>
        <taxon>Terriglobales</taxon>
        <taxon>Acidobacteriaceae</taxon>
        <taxon>Candidatus Sulfuritelmatomonas</taxon>
    </lineage>
</organism>
<name>A0A2N9LK68_9BACT</name>
<dbReference type="AlphaFoldDB" id="A0A2N9LK68"/>
<dbReference type="Gene3D" id="2.60.120.560">
    <property type="entry name" value="Exo-inulinase, domain 1"/>
    <property type="match status" value="1"/>
</dbReference>